<evidence type="ECO:0000313" key="4">
    <source>
        <dbReference type="EMBL" id="KXT46018.1"/>
    </source>
</evidence>
<dbReference type="InterPro" id="IPR002941">
    <property type="entry name" value="DNA_methylase_N4/N6"/>
</dbReference>
<protein>
    <recommendedName>
        <fullName evidence="3">DNA methylase N-4/N-6 domain-containing protein</fullName>
    </recommendedName>
</protein>
<dbReference type="Pfam" id="PF01555">
    <property type="entry name" value="N6_N4_Mtase"/>
    <property type="match status" value="1"/>
</dbReference>
<dbReference type="Gene3D" id="3.40.50.150">
    <property type="entry name" value="Vaccinia Virus protein VP39"/>
    <property type="match status" value="1"/>
</dbReference>
<dbReference type="GO" id="GO:0032259">
    <property type="term" value="P:methylation"/>
    <property type="evidence" value="ECO:0007669"/>
    <property type="project" value="UniProtKB-KW"/>
</dbReference>
<dbReference type="InterPro" id="IPR029063">
    <property type="entry name" value="SAM-dependent_MTases_sf"/>
</dbReference>
<dbReference type="GO" id="GO:0008170">
    <property type="term" value="F:N-methyltransferase activity"/>
    <property type="evidence" value="ECO:0007669"/>
    <property type="project" value="InterPro"/>
</dbReference>
<dbReference type="EMBL" id="LTDF01000129">
    <property type="protein sequence ID" value="KXT46018.1"/>
    <property type="molecule type" value="Genomic_DNA"/>
</dbReference>
<dbReference type="PRINTS" id="PR00508">
    <property type="entry name" value="S21N4MTFRASE"/>
</dbReference>
<reference evidence="4 5" key="1">
    <citation type="submission" date="2016-02" db="EMBL/GenBank/DDBJ databases">
        <authorList>
            <person name="Wen L."/>
            <person name="He K."/>
            <person name="Yang H."/>
        </authorList>
    </citation>
    <scope>NUCLEOTIDE SEQUENCE [LARGE SCALE GENOMIC DNA]</scope>
    <source>
        <strain evidence="4 5">KLE1704</strain>
    </source>
</reference>
<accession>A0A139L3M7</accession>
<keyword evidence="2" id="KW-0808">Transferase</keyword>
<dbReference type="InterPro" id="IPR001091">
    <property type="entry name" value="RM_Methyltransferase"/>
</dbReference>
<evidence type="ECO:0000256" key="1">
    <source>
        <dbReference type="ARBA" id="ARBA00022603"/>
    </source>
</evidence>
<comment type="caution">
    <text evidence="4">The sequence shown here is derived from an EMBL/GenBank/DDBJ whole genome shotgun (WGS) entry which is preliminary data.</text>
</comment>
<evidence type="ECO:0000259" key="3">
    <source>
        <dbReference type="Pfam" id="PF01555"/>
    </source>
</evidence>
<keyword evidence="1" id="KW-0489">Methyltransferase</keyword>
<gene>
    <name evidence="4" type="ORF">HMPREF2531_03204</name>
</gene>
<dbReference type="SUPFAM" id="SSF53335">
    <property type="entry name" value="S-adenosyl-L-methionine-dependent methyltransferases"/>
    <property type="match status" value="1"/>
</dbReference>
<dbReference type="RefSeq" id="WP_231864142.1">
    <property type="nucleotide sequence ID" value="NZ_KQ968722.1"/>
</dbReference>
<name>A0A139L3M7_9BACE</name>
<dbReference type="GO" id="GO:0003677">
    <property type="term" value="F:DNA binding"/>
    <property type="evidence" value="ECO:0007669"/>
    <property type="project" value="InterPro"/>
</dbReference>
<evidence type="ECO:0000313" key="5">
    <source>
        <dbReference type="Proteomes" id="UP000070319"/>
    </source>
</evidence>
<organism evidence="4">
    <name type="scientific">Bacteroides intestinalis</name>
    <dbReference type="NCBI Taxonomy" id="329854"/>
    <lineage>
        <taxon>Bacteria</taxon>
        <taxon>Pseudomonadati</taxon>
        <taxon>Bacteroidota</taxon>
        <taxon>Bacteroidia</taxon>
        <taxon>Bacteroidales</taxon>
        <taxon>Bacteroidaceae</taxon>
        <taxon>Bacteroides</taxon>
    </lineage>
</organism>
<proteinExistence type="predicted"/>
<dbReference type="PATRIC" id="fig|329854.7.peg.3273"/>
<feature type="domain" description="DNA methylase N-4/N-6" evidence="3">
    <location>
        <begin position="44"/>
        <end position="102"/>
    </location>
</feature>
<dbReference type="Proteomes" id="UP000070319">
    <property type="component" value="Unassembled WGS sequence"/>
</dbReference>
<sequence>MGWIVWDKGQKLTMSDGELIYTSFSRALRIVTVHRTKICKYGGYLHPTQKPVELYYWILSRYARPGDKILDTHLGSGASRLAAHALGLDFWGCEKDSEYFESQENRFMKQCRTRLDFS</sequence>
<evidence type="ECO:0000256" key="2">
    <source>
        <dbReference type="ARBA" id="ARBA00022679"/>
    </source>
</evidence>
<dbReference type="AlphaFoldDB" id="A0A139L3M7"/>